<dbReference type="Proteomes" id="UP000188145">
    <property type="component" value="Chromosome"/>
</dbReference>
<organism evidence="1 2">
    <name type="scientific">Tessaracoccus aquimaris</name>
    <dbReference type="NCBI Taxonomy" id="1332264"/>
    <lineage>
        <taxon>Bacteria</taxon>
        <taxon>Bacillati</taxon>
        <taxon>Actinomycetota</taxon>
        <taxon>Actinomycetes</taxon>
        <taxon>Propionibacteriales</taxon>
        <taxon>Propionibacteriaceae</taxon>
        <taxon>Tessaracoccus</taxon>
    </lineage>
</organism>
<keyword evidence="2" id="KW-1185">Reference proteome</keyword>
<name>A0A1Q2CKP8_9ACTN</name>
<dbReference type="RefSeq" id="WP_077684946.1">
    <property type="nucleotide sequence ID" value="NZ_CP019606.1"/>
</dbReference>
<evidence type="ECO:0000313" key="1">
    <source>
        <dbReference type="EMBL" id="AQP46640.1"/>
    </source>
</evidence>
<reference evidence="2" key="1">
    <citation type="submission" date="2017-02" db="EMBL/GenBank/DDBJ databases">
        <title>Tessaracoccus aquaemaris sp. nov., isolated from the intestine of a Korean rockfish, Sebastes schlegelii, in a marine aquaculture pond.</title>
        <authorList>
            <person name="Tak E.J."/>
            <person name="Bae J.-W."/>
        </authorList>
    </citation>
    <scope>NUCLEOTIDE SEQUENCE [LARGE SCALE GENOMIC DNA]</scope>
    <source>
        <strain evidence="2">NSG39</strain>
    </source>
</reference>
<proteinExistence type="predicted"/>
<dbReference type="OrthoDB" id="3423180at2"/>
<dbReference type="STRING" id="1332264.BW730_02910"/>
<dbReference type="EMBL" id="CP019606">
    <property type="protein sequence ID" value="AQP46640.1"/>
    <property type="molecule type" value="Genomic_DNA"/>
</dbReference>
<dbReference type="AlphaFoldDB" id="A0A1Q2CKP8"/>
<sequence length="245" mass="26330">MTGPVGDLSLVGRLVDASNGTFLGVDDDHNAWVYKPVAGEAPLWDFPAGTLSRREVAAYELSRHLGLGLVPLTVWVDGPLGEGSAQAWVEGEATDLIDLIEPEAVTEQWLPILAATTEDDRPVVLAHRDDPRLREVALFDALLNNSDRKASHLIADGEQLRGVDHGVSMHVDDKLRTVLWGWAGDPLTPEEASRAAVVASLEAPLAPGLTDEEWEALRGRASAILASGCLPEPSGRWPGIPWPPL</sequence>
<gene>
    <name evidence="1" type="ORF">BW730_02910</name>
</gene>
<dbReference type="KEGG" id="tes:BW730_02910"/>
<evidence type="ECO:0008006" key="3">
    <source>
        <dbReference type="Google" id="ProtNLM"/>
    </source>
</evidence>
<evidence type="ECO:0000313" key="2">
    <source>
        <dbReference type="Proteomes" id="UP000188145"/>
    </source>
</evidence>
<dbReference type="NCBIfam" id="TIGR03843">
    <property type="entry name" value="SCO1664 family protein"/>
    <property type="match status" value="1"/>
</dbReference>
<protein>
    <recommendedName>
        <fullName evidence="3">Phosphatidylinositol kinase</fullName>
    </recommendedName>
</protein>
<accession>A0A1Q2CKP8</accession>
<dbReference type="InterPro" id="IPR022292">
    <property type="entry name" value="CHP03843"/>
</dbReference>